<dbReference type="KEGG" id="tva:4767034"/>
<organism evidence="2 3">
    <name type="scientific">Trichomonas vaginalis (strain ATCC PRA-98 / G3)</name>
    <dbReference type="NCBI Taxonomy" id="412133"/>
    <lineage>
        <taxon>Eukaryota</taxon>
        <taxon>Metamonada</taxon>
        <taxon>Parabasalia</taxon>
        <taxon>Trichomonadida</taxon>
        <taxon>Trichomonadidae</taxon>
        <taxon>Trichomonas</taxon>
    </lineage>
</organism>
<name>A2EE06_TRIV3</name>
<dbReference type="AlphaFoldDB" id="A2EE06"/>
<evidence type="ECO:0000256" key="1">
    <source>
        <dbReference type="SAM" id="MobiDB-lite"/>
    </source>
</evidence>
<reference evidence="2" key="2">
    <citation type="journal article" date="2007" name="Science">
        <title>Draft genome sequence of the sexually transmitted pathogen Trichomonas vaginalis.</title>
        <authorList>
            <person name="Carlton J.M."/>
            <person name="Hirt R.P."/>
            <person name="Silva J.C."/>
            <person name="Delcher A.L."/>
            <person name="Schatz M."/>
            <person name="Zhao Q."/>
            <person name="Wortman J.R."/>
            <person name="Bidwell S.L."/>
            <person name="Alsmark U.C.M."/>
            <person name="Besteiro S."/>
            <person name="Sicheritz-Ponten T."/>
            <person name="Noel C.J."/>
            <person name="Dacks J.B."/>
            <person name="Foster P.G."/>
            <person name="Simillion C."/>
            <person name="Van de Peer Y."/>
            <person name="Miranda-Saavedra D."/>
            <person name="Barton G.J."/>
            <person name="Westrop G.D."/>
            <person name="Mueller S."/>
            <person name="Dessi D."/>
            <person name="Fiori P.L."/>
            <person name="Ren Q."/>
            <person name="Paulsen I."/>
            <person name="Zhang H."/>
            <person name="Bastida-Corcuera F.D."/>
            <person name="Simoes-Barbosa A."/>
            <person name="Brown M.T."/>
            <person name="Hayes R.D."/>
            <person name="Mukherjee M."/>
            <person name="Okumura C.Y."/>
            <person name="Schneider R."/>
            <person name="Smith A.J."/>
            <person name="Vanacova S."/>
            <person name="Villalvazo M."/>
            <person name="Haas B.J."/>
            <person name="Pertea M."/>
            <person name="Feldblyum T.V."/>
            <person name="Utterback T.R."/>
            <person name="Shu C.L."/>
            <person name="Osoegawa K."/>
            <person name="de Jong P.J."/>
            <person name="Hrdy I."/>
            <person name="Horvathova L."/>
            <person name="Zubacova Z."/>
            <person name="Dolezal P."/>
            <person name="Malik S.B."/>
            <person name="Logsdon J.M. Jr."/>
            <person name="Henze K."/>
            <person name="Gupta A."/>
            <person name="Wang C.C."/>
            <person name="Dunne R.L."/>
            <person name="Upcroft J.A."/>
            <person name="Upcroft P."/>
            <person name="White O."/>
            <person name="Salzberg S.L."/>
            <person name="Tang P."/>
            <person name="Chiu C.-H."/>
            <person name="Lee Y.-S."/>
            <person name="Embley T.M."/>
            <person name="Coombs G.H."/>
            <person name="Mottram J.C."/>
            <person name="Tachezy J."/>
            <person name="Fraser-Liggett C.M."/>
            <person name="Johnson P.J."/>
        </authorList>
    </citation>
    <scope>NUCLEOTIDE SEQUENCE [LARGE SCALE GENOMIC DNA]</scope>
    <source>
        <strain evidence="2">G3</strain>
    </source>
</reference>
<feature type="region of interest" description="Disordered" evidence="1">
    <location>
        <begin position="97"/>
        <end position="117"/>
    </location>
</feature>
<proteinExistence type="predicted"/>
<dbReference type="SMR" id="A2EE06"/>
<accession>A2EE06</accession>
<dbReference type="Proteomes" id="UP000001542">
    <property type="component" value="Unassembled WGS sequence"/>
</dbReference>
<dbReference type="InParanoid" id="A2EE06"/>
<reference evidence="2" key="1">
    <citation type="submission" date="2006-10" db="EMBL/GenBank/DDBJ databases">
        <authorList>
            <person name="Amadeo P."/>
            <person name="Zhao Q."/>
            <person name="Wortman J."/>
            <person name="Fraser-Liggett C."/>
            <person name="Carlton J."/>
        </authorList>
    </citation>
    <scope>NUCLEOTIDE SEQUENCE</scope>
    <source>
        <strain evidence="2">G3</strain>
    </source>
</reference>
<evidence type="ECO:0000313" key="2">
    <source>
        <dbReference type="EMBL" id="EAY09118.1"/>
    </source>
</evidence>
<dbReference type="OrthoDB" id="10524910at2759"/>
<evidence type="ECO:0000313" key="3">
    <source>
        <dbReference type="Proteomes" id="UP000001542"/>
    </source>
</evidence>
<feature type="compositionally biased region" description="Basic and acidic residues" evidence="1">
    <location>
        <begin position="108"/>
        <end position="117"/>
    </location>
</feature>
<keyword evidence="3" id="KW-1185">Reference proteome</keyword>
<dbReference type="VEuPathDB" id="TrichDB:TVAGG3_0890020"/>
<sequence length="117" mass="13365">MEKVSEPERQAFVKFARHTAVATDRLCGALIKLTQSLEEAKIIDPERPSKLERDKKLTKTYKDFDIPAEEVASLMEKLVNNPDAEKIISSLYRDYKPKRQTRSAQKADGAKDKAEQE</sequence>
<dbReference type="RefSeq" id="XP_001321341.1">
    <property type="nucleotide sequence ID" value="XM_001321306.1"/>
</dbReference>
<dbReference type="EMBL" id="DS113364">
    <property type="protein sequence ID" value="EAY09118.1"/>
    <property type="molecule type" value="Genomic_DNA"/>
</dbReference>
<gene>
    <name evidence="2" type="ORF">TVAG_230780</name>
</gene>
<dbReference type="VEuPathDB" id="TrichDB:TVAG_230780"/>
<protein>
    <submittedName>
        <fullName evidence="2">Uncharacterized protein</fullName>
    </submittedName>
</protein>